<accession>A0A9P4UAC2</accession>
<proteinExistence type="predicted"/>
<gene>
    <name evidence="1" type="ORF">P171DRAFT_486865</name>
</gene>
<evidence type="ECO:0000313" key="2">
    <source>
        <dbReference type="Proteomes" id="UP000799764"/>
    </source>
</evidence>
<keyword evidence="2" id="KW-1185">Reference proteome</keyword>
<dbReference type="OrthoDB" id="3894566at2759"/>
<protein>
    <submittedName>
        <fullName evidence="1">Uncharacterized protein</fullName>
    </submittedName>
</protein>
<evidence type="ECO:0000313" key="1">
    <source>
        <dbReference type="EMBL" id="KAF2442896.1"/>
    </source>
</evidence>
<comment type="caution">
    <text evidence="1">The sequence shown here is derived from an EMBL/GenBank/DDBJ whole genome shotgun (WGS) entry which is preliminary data.</text>
</comment>
<dbReference type="Proteomes" id="UP000799764">
    <property type="component" value="Unassembled WGS sequence"/>
</dbReference>
<sequence length="141" mass="16143">MSSPSRSACFDRSDRPAVATRMLVPGDTRPISKVKRLQKARFSRVSADQDDKVTRPTVWAQKTSSLVEEVKIDLLTHDIDYWNWDLPETWWEGIRDWLDRPISPLARGQVKKMDRRLIVVYHGHVRDSGNIATSTRVDAAG</sequence>
<organism evidence="1 2">
    <name type="scientific">Karstenula rhodostoma CBS 690.94</name>
    <dbReference type="NCBI Taxonomy" id="1392251"/>
    <lineage>
        <taxon>Eukaryota</taxon>
        <taxon>Fungi</taxon>
        <taxon>Dikarya</taxon>
        <taxon>Ascomycota</taxon>
        <taxon>Pezizomycotina</taxon>
        <taxon>Dothideomycetes</taxon>
        <taxon>Pleosporomycetidae</taxon>
        <taxon>Pleosporales</taxon>
        <taxon>Massarineae</taxon>
        <taxon>Didymosphaeriaceae</taxon>
        <taxon>Karstenula</taxon>
    </lineage>
</organism>
<dbReference type="AlphaFoldDB" id="A0A9P4UAC2"/>
<dbReference type="EMBL" id="MU001503">
    <property type="protein sequence ID" value="KAF2442896.1"/>
    <property type="molecule type" value="Genomic_DNA"/>
</dbReference>
<name>A0A9P4UAC2_9PLEO</name>
<reference evidence="1" key="1">
    <citation type="journal article" date="2020" name="Stud. Mycol.">
        <title>101 Dothideomycetes genomes: a test case for predicting lifestyles and emergence of pathogens.</title>
        <authorList>
            <person name="Haridas S."/>
            <person name="Albert R."/>
            <person name="Binder M."/>
            <person name="Bloem J."/>
            <person name="Labutti K."/>
            <person name="Salamov A."/>
            <person name="Andreopoulos B."/>
            <person name="Baker S."/>
            <person name="Barry K."/>
            <person name="Bills G."/>
            <person name="Bluhm B."/>
            <person name="Cannon C."/>
            <person name="Castanera R."/>
            <person name="Culley D."/>
            <person name="Daum C."/>
            <person name="Ezra D."/>
            <person name="Gonzalez J."/>
            <person name="Henrissat B."/>
            <person name="Kuo A."/>
            <person name="Liang C."/>
            <person name="Lipzen A."/>
            <person name="Lutzoni F."/>
            <person name="Magnuson J."/>
            <person name="Mondo S."/>
            <person name="Nolan M."/>
            <person name="Ohm R."/>
            <person name="Pangilinan J."/>
            <person name="Park H.-J."/>
            <person name="Ramirez L."/>
            <person name="Alfaro M."/>
            <person name="Sun H."/>
            <person name="Tritt A."/>
            <person name="Yoshinaga Y."/>
            <person name="Zwiers L.-H."/>
            <person name="Turgeon B."/>
            <person name="Goodwin S."/>
            <person name="Spatafora J."/>
            <person name="Crous P."/>
            <person name="Grigoriev I."/>
        </authorList>
    </citation>
    <scope>NUCLEOTIDE SEQUENCE</scope>
    <source>
        <strain evidence="1">CBS 690.94</strain>
    </source>
</reference>